<dbReference type="SMART" id="SM00359">
    <property type="entry name" value="PUA"/>
    <property type="match status" value="1"/>
</dbReference>
<dbReference type="Pfam" id="PF01472">
    <property type="entry name" value="PUA"/>
    <property type="match status" value="1"/>
</dbReference>
<dbReference type="CDD" id="cd04242">
    <property type="entry name" value="AAK_G5K_ProB"/>
    <property type="match status" value="1"/>
</dbReference>
<proteinExistence type="inferred from homology"/>
<dbReference type="InterPro" id="IPR002478">
    <property type="entry name" value="PUA"/>
</dbReference>
<evidence type="ECO:0000259" key="8">
    <source>
        <dbReference type="SMART" id="SM00359"/>
    </source>
</evidence>
<evidence type="ECO:0000313" key="9">
    <source>
        <dbReference type="EMBL" id="EPY51699.1"/>
    </source>
</evidence>
<dbReference type="GO" id="GO:0004349">
    <property type="term" value="F:glutamate 5-kinase activity"/>
    <property type="evidence" value="ECO:0007669"/>
    <property type="project" value="InterPro"/>
</dbReference>
<dbReference type="SUPFAM" id="SSF53633">
    <property type="entry name" value="Carbamate kinase-like"/>
    <property type="match status" value="1"/>
</dbReference>
<dbReference type="InterPro" id="IPR001057">
    <property type="entry name" value="Glu/AcGlu_kinase"/>
</dbReference>
<dbReference type="eggNOG" id="KOG1154">
    <property type="taxonomic scope" value="Eukaryota"/>
</dbReference>
<sequence>MAPKVKQSQKAYTVVIKLGTSSICDERTHEPLISNLSLIVETVVKLRKLGHNVVLVSSGGIAMGLRRLDLPKRPSKLSAVQAIAAVGQGRLISLWDNLFSQLRQPIAQILITRNDIAERTQYVNAANTISELLHLGVVPIVNENDTLSVQEIRFGDNDTLSAITAGMINADYLFLLTDVECMYTANPRSNPDAKPIRVVHDSSSVIADVSSPGSNVGTGGMKTKLIAAELGTSSGVNVVISHGSKPSNILEIIRHASTSVDDLEKVEGLPLYTHFVAKKQNRMRDRHFWLLHGLKPQGSLEIDGGAHEAITRTNRAGLLPVGVTKVNGHFAAHQAVNIVFNGVVIGRALVNYSSTEIELIKRKRSNEIGSILGFTETEYVAYRDYLVIKDFGTQELAK</sequence>
<evidence type="ECO:0000256" key="3">
    <source>
        <dbReference type="ARBA" id="ARBA00022650"/>
    </source>
</evidence>
<name>S9VZN8_SCHCR</name>
<dbReference type="InterPro" id="IPR005715">
    <property type="entry name" value="Glu_5kinase/COase_Synthase"/>
</dbReference>
<keyword evidence="10" id="KW-1185">Reference proteome</keyword>
<organism evidence="9 10">
    <name type="scientific">Schizosaccharomyces cryophilus (strain OY26 / ATCC MYA-4695 / CBS 11777 / NBRC 106824 / NRRL Y48691)</name>
    <name type="common">Fission yeast</name>
    <dbReference type="NCBI Taxonomy" id="653667"/>
    <lineage>
        <taxon>Eukaryota</taxon>
        <taxon>Fungi</taxon>
        <taxon>Dikarya</taxon>
        <taxon>Ascomycota</taxon>
        <taxon>Taphrinomycotina</taxon>
        <taxon>Schizosaccharomycetes</taxon>
        <taxon>Schizosaccharomycetales</taxon>
        <taxon>Schizosaccharomycetaceae</taxon>
        <taxon>Schizosaccharomyces</taxon>
    </lineage>
</organism>
<dbReference type="Gene3D" id="3.40.1160.10">
    <property type="entry name" value="Acetylglutamate kinase-like"/>
    <property type="match status" value="2"/>
</dbReference>
<evidence type="ECO:0000256" key="7">
    <source>
        <dbReference type="ARBA" id="ARBA00022840"/>
    </source>
</evidence>
<dbReference type="OrthoDB" id="409889at2759"/>
<dbReference type="InterPro" id="IPR019797">
    <property type="entry name" value="Glutamate_5-kinase_CS"/>
</dbReference>
<evidence type="ECO:0000256" key="4">
    <source>
        <dbReference type="ARBA" id="ARBA00022679"/>
    </source>
</evidence>
<dbReference type="Proteomes" id="UP000015464">
    <property type="component" value="Unassembled WGS sequence"/>
</dbReference>
<dbReference type="EMBL" id="KE546990">
    <property type="protein sequence ID" value="EPY51699.1"/>
    <property type="molecule type" value="Genomic_DNA"/>
</dbReference>
<dbReference type="InterPro" id="IPR015947">
    <property type="entry name" value="PUA-like_sf"/>
</dbReference>
<keyword evidence="7" id="KW-0067">ATP-binding</keyword>
<dbReference type="GO" id="GO:0005524">
    <property type="term" value="F:ATP binding"/>
    <property type="evidence" value="ECO:0007669"/>
    <property type="project" value="UniProtKB-KW"/>
</dbReference>
<keyword evidence="6" id="KW-0418">Kinase</keyword>
<evidence type="ECO:0000313" key="10">
    <source>
        <dbReference type="Proteomes" id="UP000015464"/>
    </source>
</evidence>
<keyword evidence="4" id="KW-0808">Transferase</keyword>
<keyword evidence="2" id="KW-0028">Amino-acid biosynthesis</keyword>
<dbReference type="InterPro" id="IPR036393">
    <property type="entry name" value="AceGlu_kinase-like_sf"/>
</dbReference>
<keyword evidence="1" id="KW-0963">Cytoplasm</keyword>
<dbReference type="HOGENOM" id="CLU_025400_1_1_1"/>
<dbReference type="HAMAP" id="MF_00456">
    <property type="entry name" value="ProB"/>
    <property type="match status" value="1"/>
</dbReference>
<keyword evidence="5" id="KW-0547">Nucleotide-binding</keyword>
<dbReference type="AlphaFoldDB" id="S9VZN8"/>
<dbReference type="NCBIfam" id="TIGR01027">
    <property type="entry name" value="proB"/>
    <property type="match status" value="1"/>
</dbReference>
<dbReference type="FunFam" id="3.40.1160.10:FF:000018">
    <property type="entry name" value="Glutamate 5-kinase"/>
    <property type="match status" value="1"/>
</dbReference>
<dbReference type="STRING" id="653667.S9VZN8"/>
<dbReference type="PANTHER" id="PTHR43654">
    <property type="entry name" value="GLUTAMATE 5-KINASE"/>
    <property type="match status" value="1"/>
</dbReference>
<dbReference type="RefSeq" id="XP_013023085.1">
    <property type="nucleotide sequence ID" value="XM_013167631.1"/>
</dbReference>
<protein>
    <submittedName>
        <fullName evidence="9">Glutamate 5-kinase</fullName>
    </submittedName>
</protein>
<dbReference type="CDD" id="cd21157">
    <property type="entry name" value="PUA_G5K"/>
    <property type="match status" value="1"/>
</dbReference>
<reference evidence="9 10" key="1">
    <citation type="journal article" date="2011" name="Science">
        <title>Comparative functional genomics of the fission yeasts.</title>
        <authorList>
            <person name="Rhind N."/>
            <person name="Chen Z."/>
            <person name="Yassour M."/>
            <person name="Thompson D.A."/>
            <person name="Haas B.J."/>
            <person name="Habib N."/>
            <person name="Wapinski I."/>
            <person name="Roy S."/>
            <person name="Lin M.F."/>
            <person name="Heiman D.I."/>
            <person name="Young S.K."/>
            <person name="Furuya K."/>
            <person name="Guo Y."/>
            <person name="Pidoux A."/>
            <person name="Chen H.M."/>
            <person name="Robbertse B."/>
            <person name="Goldberg J.M."/>
            <person name="Aoki K."/>
            <person name="Bayne E.H."/>
            <person name="Berlin A.M."/>
            <person name="Desjardins C.A."/>
            <person name="Dobbs E."/>
            <person name="Dukaj L."/>
            <person name="Fan L."/>
            <person name="FitzGerald M.G."/>
            <person name="French C."/>
            <person name="Gujja S."/>
            <person name="Hansen K."/>
            <person name="Keifenheim D."/>
            <person name="Levin J.Z."/>
            <person name="Mosher R.A."/>
            <person name="Mueller C.A."/>
            <person name="Pfiffner J."/>
            <person name="Priest M."/>
            <person name="Russ C."/>
            <person name="Smialowska A."/>
            <person name="Swoboda P."/>
            <person name="Sykes S.M."/>
            <person name="Vaughn M."/>
            <person name="Vengrova S."/>
            <person name="Yoder R."/>
            <person name="Zeng Q."/>
            <person name="Allshire R."/>
            <person name="Baulcombe D."/>
            <person name="Birren B.W."/>
            <person name="Brown W."/>
            <person name="Ekwall K."/>
            <person name="Kellis M."/>
            <person name="Leatherwood J."/>
            <person name="Levin H."/>
            <person name="Margalit H."/>
            <person name="Martienssen R."/>
            <person name="Nieduszynski C.A."/>
            <person name="Spatafora J.W."/>
            <person name="Friedman N."/>
            <person name="Dalgaard J.Z."/>
            <person name="Baumann P."/>
            <person name="Niki H."/>
            <person name="Regev A."/>
            <person name="Nusbaum C."/>
        </authorList>
    </citation>
    <scope>NUCLEOTIDE SEQUENCE [LARGE SCALE GENOMIC DNA]</scope>
    <source>
        <strain evidence="10">OY26 / ATCC MYA-4695 / CBS 11777 / NBRC 106824 / NRRL Y48691</strain>
    </source>
</reference>
<feature type="domain" description="PUA" evidence="8">
    <location>
        <begin position="298"/>
        <end position="381"/>
    </location>
</feature>
<dbReference type="GO" id="GO:0005829">
    <property type="term" value="C:cytosol"/>
    <property type="evidence" value="ECO:0007669"/>
    <property type="project" value="TreeGrafter"/>
</dbReference>
<gene>
    <name evidence="9" type="ORF">SPOG_00124</name>
</gene>
<evidence type="ECO:0000256" key="5">
    <source>
        <dbReference type="ARBA" id="ARBA00022741"/>
    </source>
</evidence>
<dbReference type="GO" id="GO:0003723">
    <property type="term" value="F:RNA binding"/>
    <property type="evidence" value="ECO:0007669"/>
    <property type="project" value="InterPro"/>
</dbReference>
<dbReference type="InterPro" id="IPR041739">
    <property type="entry name" value="G5K_ProB"/>
</dbReference>
<evidence type="ECO:0000256" key="2">
    <source>
        <dbReference type="ARBA" id="ARBA00022605"/>
    </source>
</evidence>
<evidence type="ECO:0000256" key="1">
    <source>
        <dbReference type="ARBA" id="ARBA00022490"/>
    </source>
</evidence>
<dbReference type="FunFam" id="2.30.130.10:FF:000007">
    <property type="entry name" value="Glutamate 5-kinase"/>
    <property type="match status" value="1"/>
</dbReference>
<dbReference type="GeneID" id="25034456"/>
<dbReference type="Pfam" id="PF00696">
    <property type="entry name" value="AA_kinase"/>
    <property type="match status" value="1"/>
</dbReference>
<dbReference type="PIRSF" id="PIRSF000729">
    <property type="entry name" value="GK"/>
    <property type="match status" value="1"/>
</dbReference>
<dbReference type="PROSITE" id="PS50890">
    <property type="entry name" value="PUA"/>
    <property type="match status" value="1"/>
</dbReference>
<dbReference type="PANTHER" id="PTHR43654:SF3">
    <property type="entry name" value="GLUTAMATE 5-KINASE"/>
    <property type="match status" value="1"/>
</dbReference>
<dbReference type="SUPFAM" id="SSF88697">
    <property type="entry name" value="PUA domain-like"/>
    <property type="match status" value="1"/>
</dbReference>
<dbReference type="OMA" id="NLAFPPH"/>
<dbReference type="GO" id="GO:1901607">
    <property type="term" value="P:alpha-amino acid biosynthetic process"/>
    <property type="evidence" value="ECO:0007669"/>
    <property type="project" value="UniProtKB-ARBA"/>
</dbReference>
<keyword evidence="3" id="KW-0641">Proline biosynthesis</keyword>
<dbReference type="InterPro" id="IPR036974">
    <property type="entry name" value="PUA_sf"/>
</dbReference>
<evidence type="ECO:0000256" key="6">
    <source>
        <dbReference type="ARBA" id="ARBA00022777"/>
    </source>
</evidence>
<dbReference type="PROSITE" id="PS00902">
    <property type="entry name" value="GLUTAMATE_5_KINASE"/>
    <property type="match status" value="1"/>
</dbReference>
<dbReference type="InterPro" id="IPR001048">
    <property type="entry name" value="Asp/Glu/Uridylate_kinase"/>
</dbReference>
<dbReference type="InterPro" id="IPR011529">
    <property type="entry name" value="Glu_5kinase"/>
</dbReference>
<accession>S9VZN8</accession>
<dbReference type="Gene3D" id="2.30.130.10">
    <property type="entry name" value="PUA domain"/>
    <property type="match status" value="1"/>
</dbReference>
<dbReference type="PRINTS" id="PR00474">
    <property type="entry name" value="GLU5KINASE"/>
</dbReference>